<dbReference type="InterPro" id="IPR011701">
    <property type="entry name" value="MFS"/>
</dbReference>
<keyword evidence="3" id="KW-0813">Transport</keyword>
<keyword evidence="5 8" id="KW-0812">Transmembrane</keyword>
<proteinExistence type="inferred from homology"/>
<feature type="transmembrane region" description="Helical" evidence="8">
    <location>
        <begin position="396"/>
        <end position="414"/>
    </location>
</feature>
<evidence type="ECO:0000256" key="3">
    <source>
        <dbReference type="ARBA" id="ARBA00022448"/>
    </source>
</evidence>
<feature type="transmembrane region" description="Helical" evidence="8">
    <location>
        <begin position="195"/>
        <end position="214"/>
    </location>
</feature>
<dbReference type="InterPro" id="IPR036259">
    <property type="entry name" value="MFS_trans_sf"/>
</dbReference>
<accession>A0ABN3TVW0</accession>
<name>A0ABN3TVW0_9ACTN</name>
<dbReference type="EMBL" id="BAAATZ010000002">
    <property type="protein sequence ID" value="GAA2719036.1"/>
    <property type="molecule type" value="Genomic_DNA"/>
</dbReference>
<organism evidence="10 11">
    <name type="scientific">Actinocorallia aurantiaca</name>
    <dbReference type="NCBI Taxonomy" id="46204"/>
    <lineage>
        <taxon>Bacteria</taxon>
        <taxon>Bacillati</taxon>
        <taxon>Actinomycetota</taxon>
        <taxon>Actinomycetes</taxon>
        <taxon>Streptosporangiales</taxon>
        <taxon>Thermomonosporaceae</taxon>
        <taxon>Actinocorallia</taxon>
    </lineage>
</organism>
<dbReference type="Proteomes" id="UP001501842">
    <property type="component" value="Unassembled WGS sequence"/>
</dbReference>
<evidence type="ECO:0000256" key="5">
    <source>
        <dbReference type="ARBA" id="ARBA00022692"/>
    </source>
</evidence>
<dbReference type="Pfam" id="PF07690">
    <property type="entry name" value="MFS_1"/>
    <property type="match status" value="1"/>
</dbReference>
<feature type="transmembrane region" description="Helical" evidence="8">
    <location>
        <begin position="220"/>
        <end position="242"/>
    </location>
</feature>
<evidence type="ECO:0000256" key="1">
    <source>
        <dbReference type="ARBA" id="ARBA00004651"/>
    </source>
</evidence>
<gene>
    <name evidence="10" type="ORF">GCM10010439_03660</name>
</gene>
<evidence type="ECO:0000256" key="2">
    <source>
        <dbReference type="ARBA" id="ARBA00008537"/>
    </source>
</evidence>
<feature type="transmembrane region" description="Helical" evidence="8">
    <location>
        <begin position="12"/>
        <end position="32"/>
    </location>
</feature>
<comment type="subcellular location">
    <subcellularLocation>
        <location evidence="1">Cell membrane</location>
        <topology evidence="1">Multi-pass membrane protein</topology>
    </subcellularLocation>
</comment>
<dbReference type="NCBIfam" id="TIGR00711">
    <property type="entry name" value="efflux_EmrB"/>
    <property type="match status" value="1"/>
</dbReference>
<dbReference type="PROSITE" id="PS50850">
    <property type="entry name" value="MFS"/>
    <property type="match status" value="1"/>
</dbReference>
<dbReference type="SUPFAM" id="SSF103473">
    <property type="entry name" value="MFS general substrate transporter"/>
    <property type="match status" value="1"/>
</dbReference>
<comment type="caution">
    <text evidence="10">The sequence shown here is derived from an EMBL/GenBank/DDBJ whole genome shotgun (WGS) entry which is preliminary data.</text>
</comment>
<feature type="transmembrane region" description="Helical" evidence="8">
    <location>
        <begin position="355"/>
        <end position="376"/>
    </location>
</feature>
<dbReference type="InterPro" id="IPR004638">
    <property type="entry name" value="EmrB-like"/>
</dbReference>
<dbReference type="PANTHER" id="PTHR42718">
    <property type="entry name" value="MAJOR FACILITATOR SUPERFAMILY MULTIDRUG TRANSPORTER MFSC"/>
    <property type="match status" value="1"/>
</dbReference>
<evidence type="ECO:0000313" key="10">
    <source>
        <dbReference type="EMBL" id="GAA2719036.1"/>
    </source>
</evidence>
<feature type="transmembrane region" description="Helical" evidence="8">
    <location>
        <begin position="262"/>
        <end position="284"/>
    </location>
</feature>
<feature type="transmembrane region" description="Helical" evidence="8">
    <location>
        <begin position="162"/>
        <end position="183"/>
    </location>
</feature>
<feature type="transmembrane region" description="Helical" evidence="8">
    <location>
        <begin position="76"/>
        <end position="95"/>
    </location>
</feature>
<evidence type="ECO:0000256" key="7">
    <source>
        <dbReference type="ARBA" id="ARBA00023136"/>
    </source>
</evidence>
<feature type="transmembrane region" description="Helical" evidence="8">
    <location>
        <begin position="101"/>
        <end position="123"/>
    </location>
</feature>
<feature type="transmembrane region" description="Helical" evidence="8">
    <location>
        <begin position="329"/>
        <end position="349"/>
    </location>
</feature>
<reference evidence="10 11" key="1">
    <citation type="journal article" date="2019" name="Int. J. Syst. Evol. Microbiol.">
        <title>The Global Catalogue of Microorganisms (GCM) 10K type strain sequencing project: providing services to taxonomists for standard genome sequencing and annotation.</title>
        <authorList>
            <consortium name="The Broad Institute Genomics Platform"/>
            <consortium name="The Broad Institute Genome Sequencing Center for Infectious Disease"/>
            <person name="Wu L."/>
            <person name="Ma J."/>
        </authorList>
    </citation>
    <scope>NUCLEOTIDE SEQUENCE [LARGE SCALE GENOMIC DNA]</scope>
    <source>
        <strain evidence="10 11">JCM 8201</strain>
    </source>
</reference>
<feature type="transmembrane region" description="Helical" evidence="8">
    <location>
        <begin position="296"/>
        <end position="317"/>
    </location>
</feature>
<feature type="transmembrane region" description="Helical" evidence="8">
    <location>
        <begin position="420"/>
        <end position="439"/>
    </location>
</feature>
<dbReference type="PANTHER" id="PTHR42718:SF9">
    <property type="entry name" value="MAJOR FACILITATOR SUPERFAMILY MULTIDRUG TRANSPORTER MFSC"/>
    <property type="match status" value="1"/>
</dbReference>
<feature type="transmembrane region" description="Helical" evidence="8">
    <location>
        <begin position="44"/>
        <end position="64"/>
    </location>
</feature>
<keyword evidence="6 8" id="KW-1133">Transmembrane helix</keyword>
<dbReference type="Gene3D" id="1.20.1720.10">
    <property type="entry name" value="Multidrug resistance protein D"/>
    <property type="match status" value="1"/>
</dbReference>
<evidence type="ECO:0000256" key="4">
    <source>
        <dbReference type="ARBA" id="ARBA00022475"/>
    </source>
</evidence>
<feature type="domain" description="Major facilitator superfamily (MFS) profile" evidence="9">
    <location>
        <begin position="10"/>
        <end position="444"/>
    </location>
</feature>
<evidence type="ECO:0000313" key="11">
    <source>
        <dbReference type="Proteomes" id="UP001501842"/>
    </source>
</evidence>
<keyword evidence="4" id="KW-1003">Cell membrane</keyword>
<comment type="similarity">
    <text evidence="2">Belongs to the major facilitator superfamily. EmrB family.</text>
</comment>
<evidence type="ECO:0000259" key="9">
    <source>
        <dbReference type="PROSITE" id="PS50850"/>
    </source>
</evidence>
<evidence type="ECO:0000256" key="8">
    <source>
        <dbReference type="SAM" id="Phobius"/>
    </source>
</evidence>
<dbReference type="InterPro" id="IPR020846">
    <property type="entry name" value="MFS_dom"/>
</dbReference>
<sequence>MAKVTPKVAVSVVFVSSMFISILDTTVVNVALPGIARSFGVPAGGIGAVVTGYLVSLAVVIPASGWLADRFGYRRIFLVALGFFTLASALCGLAQNEGQLIAFRVLQGLGGGMMTPVGFALLLREYPPAERLRANQILMVPTALAPACGPVVGGLLTDTVGWRWVFFVNVPIGLAAFLFGLLTLPDHRGRKTGRFDFAGFVLAGAGFSGVMYALSEGSILGWGSPGVLVPAVGGLVLLALLVRVESSRPDPMLRLSLYGDRLFRRTSSSSVLSTAGFMGVLFLVPFTLQEGREMSALQAGLCTFPEAIGVMIGSRRVTGLYRRLGPRRLMAGSLALVALLIPVAGMAPIPVLPVVMFAIGYVMAHVFGAVTAAAFATVSAELTAQASALFNAMRQLGAALGVAAAATVVALLARSGSYEWAFAAAGGFSLLGALLALRIPDEDAVSTMAAPEAGKSEEAAPA</sequence>
<dbReference type="Gene3D" id="1.20.1250.20">
    <property type="entry name" value="MFS general substrate transporter like domains"/>
    <property type="match status" value="1"/>
</dbReference>
<keyword evidence="11" id="KW-1185">Reference proteome</keyword>
<dbReference type="RefSeq" id="WP_344448293.1">
    <property type="nucleotide sequence ID" value="NZ_BAAATZ010000002.1"/>
</dbReference>
<keyword evidence="7 8" id="KW-0472">Membrane</keyword>
<protein>
    <submittedName>
        <fullName evidence="10">MDR family MFS transporter</fullName>
    </submittedName>
</protein>
<evidence type="ECO:0000256" key="6">
    <source>
        <dbReference type="ARBA" id="ARBA00022989"/>
    </source>
</evidence>